<dbReference type="InterPro" id="IPR058163">
    <property type="entry name" value="LysR-type_TF_proteobact-type"/>
</dbReference>
<keyword evidence="2" id="KW-0805">Transcription regulation</keyword>
<dbReference type="Pfam" id="PF00126">
    <property type="entry name" value="HTH_1"/>
    <property type="match status" value="1"/>
</dbReference>
<dbReference type="CDD" id="cd08471">
    <property type="entry name" value="PBP2_CrgA_like_2"/>
    <property type="match status" value="1"/>
</dbReference>
<keyword evidence="4" id="KW-0804">Transcription</keyword>
<dbReference type="InterPro" id="IPR036390">
    <property type="entry name" value="WH_DNA-bd_sf"/>
</dbReference>
<dbReference type="Gene3D" id="3.40.190.290">
    <property type="match status" value="1"/>
</dbReference>
<dbReference type="Proteomes" id="UP000297475">
    <property type="component" value="Unassembled WGS sequence"/>
</dbReference>
<dbReference type="PROSITE" id="PS50931">
    <property type="entry name" value="HTH_LYSR"/>
    <property type="match status" value="1"/>
</dbReference>
<reference evidence="6 7" key="1">
    <citation type="submission" date="2019-04" db="EMBL/GenBank/DDBJ databases">
        <title>Natronospirillum operosus gen. nov., sp. nov., a haloalkaliphilic satellite isolated from decaying biomass of laboratory culture of cyanobacterium Geitlerinema sp. and proposal of Natronospirillaceae fam. nov. and Saccharospirillaceae fam. nov.</title>
        <authorList>
            <person name="Kevbrin V."/>
            <person name="Boltyanskaya Y."/>
            <person name="Koziaeva V."/>
            <person name="Grouzdev D.S."/>
            <person name="Park M."/>
            <person name="Cho J."/>
        </authorList>
    </citation>
    <scope>NUCLEOTIDE SEQUENCE [LARGE SCALE GENOMIC DNA]</scope>
    <source>
        <strain evidence="6 7">G-116</strain>
    </source>
</reference>
<dbReference type="GO" id="GO:0006351">
    <property type="term" value="P:DNA-templated transcription"/>
    <property type="evidence" value="ECO:0007669"/>
    <property type="project" value="TreeGrafter"/>
</dbReference>
<dbReference type="OrthoDB" id="9815676at2"/>
<dbReference type="SUPFAM" id="SSF53850">
    <property type="entry name" value="Periplasmic binding protein-like II"/>
    <property type="match status" value="1"/>
</dbReference>
<evidence type="ECO:0000256" key="2">
    <source>
        <dbReference type="ARBA" id="ARBA00023015"/>
    </source>
</evidence>
<dbReference type="InterPro" id="IPR000847">
    <property type="entry name" value="LysR_HTH_N"/>
</dbReference>
<dbReference type="FunFam" id="1.10.10.10:FF:000001">
    <property type="entry name" value="LysR family transcriptional regulator"/>
    <property type="match status" value="1"/>
</dbReference>
<protein>
    <submittedName>
        <fullName evidence="6">LysR family transcriptional regulator</fullName>
    </submittedName>
</protein>
<dbReference type="GO" id="GO:0043565">
    <property type="term" value="F:sequence-specific DNA binding"/>
    <property type="evidence" value="ECO:0007669"/>
    <property type="project" value="TreeGrafter"/>
</dbReference>
<evidence type="ECO:0000313" key="6">
    <source>
        <dbReference type="EMBL" id="TGG91728.1"/>
    </source>
</evidence>
<dbReference type="AlphaFoldDB" id="A0A4Z0W3M4"/>
<feature type="domain" description="HTH lysR-type" evidence="5">
    <location>
        <begin position="1"/>
        <end position="59"/>
    </location>
</feature>
<accession>A0A4Z0W3M4</accession>
<dbReference type="Pfam" id="PF03466">
    <property type="entry name" value="LysR_substrate"/>
    <property type="match status" value="1"/>
</dbReference>
<keyword evidence="3" id="KW-0238">DNA-binding</keyword>
<comment type="similarity">
    <text evidence="1">Belongs to the LysR transcriptional regulatory family.</text>
</comment>
<dbReference type="InterPro" id="IPR036388">
    <property type="entry name" value="WH-like_DNA-bd_sf"/>
</dbReference>
<keyword evidence="7" id="KW-1185">Reference proteome</keyword>
<name>A0A4Z0W3M4_9GAMM</name>
<evidence type="ECO:0000256" key="4">
    <source>
        <dbReference type="ARBA" id="ARBA00023163"/>
    </source>
</evidence>
<evidence type="ECO:0000313" key="7">
    <source>
        <dbReference type="Proteomes" id="UP000297475"/>
    </source>
</evidence>
<evidence type="ECO:0000259" key="5">
    <source>
        <dbReference type="PROSITE" id="PS50931"/>
    </source>
</evidence>
<evidence type="ECO:0000256" key="3">
    <source>
        <dbReference type="ARBA" id="ARBA00023125"/>
    </source>
</evidence>
<dbReference type="PANTHER" id="PTHR30537:SF5">
    <property type="entry name" value="HTH-TYPE TRANSCRIPTIONAL ACTIVATOR TTDR-RELATED"/>
    <property type="match status" value="1"/>
</dbReference>
<dbReference type="InterPro" id="IPR005119">
    <property type="entry name" value="LysR_subst-bd"/>
</dbReference>
<gene>
    <name evidence="6" type="ORF">E4656_15165</name>
</gene>
<dbReference type="GO" id="GO:0003700">
    <property type="term" value="F:DNA-binding transcription factor activity"/>
    <property type="evidence" value="ECO:0007669"/>
    <property type="project" value="InterPro"/>
</dbReference>
<proteinExistence type="inferred from homology"/>
<dbReference type="PANTHER" id="PTHR30537">
    <property type="entry name" value="HTH-TYPE TRANSCRIPTIONAL REGULATOR"/>
    <property type="match status" value="1"/>
</dbReference>
<dbReference type="EMBL" id="SRMF01000007">
    <property type="protein sequence ID" value="TGG91728.1"/>
    <property type="molecule type" value="Genomic_DNA"/>
</dbReference>
<organism evidence="6 7">
    <name type="scientific">Natronospirillum operosum</name>
    <dbReference type="NCBI Taxonomy" id="2759953"/>
    <lineage>
        <taxon>Bacteria</taxon>
        <taxon>Pseudomonadati</taxon>
        <taxon>Pseudomonadota</taxon>
        <taxon>Gammaproteobacteria</taxon>
        <taxon>Oceanospirillales</taxon>
        <taxon>Natronospirillaceae</taxon>
        <taxon>Natronospirillum</taxon>
    </lineage>
</organism>
<dbReference type="Gene3D" id="1.10.10.10">
    <property type="entry name" value="Winged helix-like DNA-binding domain superfamily/Winged helix DNA-binding domain"/>
    <property type="match status" value="1"/>
</dbReference>
<evidence type="ECO:0000256" key="1">
    <source>
        <dbReference type="ARBA" id="ARBA00009437"/>
    </source>
</evidence>
<dbReference type="SUPFAM" id="SSF46785">
    <property type="entry name" value="Winged helix' DNA-binding domain"/>
    <property type="match status" value="1"/>
</dbReference>
<dbReference type="RefSeq" id="WP_135484139.1">
    <property type="nucleotide sequence ID" value="NZ_SRMF01000007.1"/>
</dbReference>
<sequence length="305" mass="33495">MDKLKAMSTFVAIVDQGSLSAAAEKLDRSPAAIVRTLANLEQHLGVRLLNRSTRRIALTDEGSEYLQNCRRILLDVQAAEFQLDSRRADPAGKLSITAPVMFGRLHLAPLLNQWLKQNPTMSAELTLLDRVVDVIEEGFDLALRIGHLADSSLVARTIGSTPYVLCASPALIEQRGQPTHPEQLSDWPTVCFSPSGEVWQFQVEGKVWEQRINPVVSANQIDTGLAAARDGLGICRVLGYQAQQDLERGTLVPILTEYSAPALPVQFVFPHSRLLSPRVRQFLDAVAGPLQERLQDGTAGFSRLA</sequence>
<comment type="caution">
    <text evidence="6">The sequence shown here is derived from an EMBL/GenBank/DDBJ whole genome shotgun (WGS) entry which is preliminary data.</text>
</comment>